<reference evidence="2" key="1">
    <citation type="submission" date="2022-01" db="EMBL/GenBank/DDBJ databases">
        <authorList>
            <person name="Braso-Vives M."/>
        </authorList>
    </citation>
    <scope>NUCLEOTIDE SEQUENCE</scope>
</reference>
<sequence>MQQRLRPYIYLQSSKRQRNLDIIDKTSVDFASYVNGFVNFIYYTKSVNNSYNIGYIYLLNFNRTSNDCGTDNCDDDISCNKPPQYIVHHRGNYGNDHRFIDQVFEKYYINDSGLYNCRRIYSGDNGFSYNKPTKYGVVHRRNYGHDHRKIDQFSGKYYVDSSGANNDRSIYTGYNNFSYDKPAKYGRVRRRNYGDDHWKIDRVSGEYYIDDGRDSHNHRRSYRYDHRNIDHISGKYYIDDCRAYNCRQVYPADNNIPHNPRRNNGPYHFIWQHITNENNFVYILSLLSGVYNARDTKHLPSNYRPENCTANNISNSAGYNGANFVKYFLHHCKTIDDTYNIAQHNFVNIYCIIDDCRSHNSRRIYAESNPRDSNPTKYSNVNRSKENNCRPIYSGDNNFDHNKATNYSDDHRSNDGDVYRNTDYISRKYYIDDHRNRAYYSYNQKEHHG</sequence>
<name>A0A8J9YWS9_BRALA</name>
<evidence type="ECO:0000256" key="1">
    <source>
        <dbReference type="SAM" id="MobiDB-lite"/>
    </source>
</evidence>
<gene>
    <name evidence="2" type="primary">Hypp7046</name>
    <name evidence="2" type="ORF">BLAG_LOCUS6208</name>
</gene>
<feature type="compositionally biased region" description="Polar residues" evidence="1">
    <location>
        <begin position="371"/>
        <end position="382"/>
    </location>
</feature>
<accession>A0A8J9YWS9</accession>
<dbReference type="EMBL" id="OV696698">
    <property type="protein sequence ID" value="CAH1243100.1"/>
    <property type="molecule type" value="Genomic_DNA"/>
</dbReference>
<dbReference type="AlphaFoldDB" id="A0A8J9YWS9"/>
<keyword evidence="3" id="KW-1185">Reference proteome</keyword>
<dbReference type="Proteomes" id="UP000838412">
    <property type="component" value="Chromosome 13"/>
</dbReference>
<proteinExistence type="predicted"/>
<evidence type="ECO:0000313" key="3">
    <source>
        <dbReference type="Proteomes" id="UP000838412"/>
    </source>
</evidence>
<feature type="compositionally biased region" description="Basic and acidic residues" evidence="1">
    <location>
        <begin position="398"/>
        <end position="418"/>
    </location>
</feature>
<feature type="region of interest" description="Disordered" evidence="1">
    <location>
        <begin position="367"/>
        <end position="418"/>
    </location>
</feature>
<organism evidence="2 3">
    <name type="scientific">Branchiostoma lanceolatum</name>
    <name type="common">Common lancelet</name>
    <name type="synonym">Amphioxus lanceolatum</name>
    <dbReference type="NCBI Taxonomy" id="7740"/>
    <lineage>
        <taxon>Eukaryota</taxon>
        <taxon>Metazoa</taxon>
        <taxon>Chordata</taxon>
        <taxon>Cephalochordata</taxon>
        <taxon>Leptocardii</taxon>
        <taxon>Amphioxiformes</taxon>
        <taxon>Branchiostomatidae</taxon>
        <taxon>Branchiostoma</taxon>
    </lineage>
</organism>
<evidence type="ECO:0000313" key="2">
    <source>
        <dbReference type="EMBL" id="CAH1243100.1"/>
    </source>
</evidence>
<protein>
    <submittedName>
        <fullName evidence="2">Hypp7046 protein</fullName>
    </submittedName>
</protein>